<protein>
    <recommendedName>
        <fullName evidence="9">Pyroglutamyl-peptidase I</fullName>
        <ecNumber evidence="9">3.4.19.3</ecNumber>
    </recommendedName>
</protein>
<evidence type="ECO:0000256" key="2">
    <source>
        <dbReference type="ARBA" id="ARBA00002280"/>
    </source>
</evidence>
<dbReference type="RefSeq" id="WP_093516520.1">
    <property type="nucleotide sequence ID" value="NZ_FOSK01000001.1"/>
</dbReference>
<dbReference type="PRINTS" id="PR00706">
    <property type="entry name" value="PYROGLUPTASE"/>
</dbReference>
<dbReference type="PROSITE" id="PS01333">
    <property type="entry name" value="PYRASE_GLU"/>
    <property type="match status" value="1"/>
</dbReference>
<comment type="subcellular location">
    <subcellularLocation>
        <location evidence="3">Cytoplasm</location>
    </subcellularLocation>
</comment>
<accession>A0A1I3VPQ0</accession>
<dbReference type="InterPro" id="IPR033693">
    <property type="entry name" value="PGPEP1_Glu_AS"/>
</dbReference>
<comment type="caution">
    <text evidence="10">The sequence shown here is derived from an EMBL/GenBank/DDBJ whole genome shotgun (WGS) entry which is preliminary data.</text>
</comment>
<evidence type="ECO:0000256" key="8">
    <source>
        <dbReference type="ARBA" id="ARBA00022807"/>
    </source>
</evidence>
<comment type="similarity">
    <text evidence="4">Belongs to the peptidase C15 family.</text>
</comment>
<sequence>METILITGFGAYANTPTNPAEKLALALDGEEIAGAKIVSRIVSGSYFHCIEETVAAMEELKPSSVLMLGEYGGRSMITLERLAQNLNDCARYGVTDTAGVTLQGELTVPDGPVGYYATVPLRAMTQAMRDAGVPTDISDSAATFCCNHLMYGVLHHIVKHNLPVRAGWVHLPHLPEVAAMIQNLGAPSMSVDTLVKGMRAGIEALQANHQDQNINIISKMLI</sequence>
<evidence type="ECO:0000256" key="6">
    <source>
        <dbReference type="ARBA" id="ARBA00022670"/>
    </source>
</evidence>
<comment type="function">
    <text evidence="2">Removes 5-oxoproline from various penultimate amino acid residues except L-proline.</text>
</comment>
<feature type="active site" evidence="9">
    <location>
        <position position="80"/>
    </location>
</feature>
<dbReference type="SUPFAM" id="SSF53182">
    <property type="entry name" value="Pyrrolidone carboxyl peptidase (pyroglutamate aminopeptidase)"/>
    <property type="match status" value="1"/>
</dbReference>
<gene>
    <name evidence="10" type="ORF">SAMN04488518_101540</name>
</gene>
<dbReference type="Gene3D" id="3.40.630.20">
    <property type="entry name" value="Peptidase C15, pyroglutamyl peptidase I-like"/>
    <property type="match status" value="1"/>
</dbReference>
<reference evidence="10 11" key="1">
    <citation type="submission" date="2016-10" db="EMBL/GenBank/DDBJ databases">
        <authorList>
            <person name="Varghese N."/>
            <person name="Submissions S."/>
        </authorList>
    </citation>
    <scope>NUCLEOTIDE SEQUENCE [LARGE SCALE GENOMIC DNA]</scope>
    <source>
        <strain evidence="10 11">DSM 16392</strain>
    </source>
</reference>
<dbReference type="Proteomes" id="UP000199598">
    <property type="component" value="Unassembled WGS sequence"/>
</dbReference>
<dbReference type="Pfam" id="PF01470">
    <property type="entry name" value="Peptidase_C15"/>
    <property type="match status" value="1"/>
</dbReference>
<keyword evidence="7" id="KW-0378">Hydrolase</keyword>
<dbReference type="InterPro" id="IPR000816">
    <property type="entry name" value="Peptidase_C15"/>
</dbReference>
<dbReference type="InterPro" id="IPR016125">
    <property type="entry name" value="Peptidase_C15-like"/>
</dbReference>
<proteinExistence type="inferred from homology"/>
<evidence type="ECO:0000256" key="4">
    <source>
        <dbReference type="ARBA" id="ARBA00006641"/>
    </source>
</evidence>
<organism evidence="10 11">
    <name type="scientific">Pseudovibrio ascidiaceicola</name>
    <dbReference type="NCBI Taxonomy" id="285279"/>
    <lineage>
        <taxon>Bacteria</taxon>
        <taxon>Pseudomonadati</taxon>
        <taxon>Pseudomonadota</taxon>
        <taxon>Alphaproteobacteria</taxon>
        <taxon>Hyphomicrobiales</taxon>
        <taxon>Stappiaceae</taxon>
        <taxon>Pseudovibrio</taxon>
    </lineage>
</organism>
<evidence type="ECO:0000256" key="9">
    <source>
        <dbReference type="PROSITE-ProRule" id="PRU10076"/>
    </source>
</evidence>
<dbReference type="EC" id="3.4.19.3" evidence="9"/>
<dbReference type="EMBL" id="FOSK01000001">
    <property type="protein sequence ID" value="SFJ97225.1"/>
    <property type="molecule type" value="Genomic_DNA"/>
</dbReference>
<keyword evidence="8" id="KW-0788">Thiol protease</keyword>
<evidence type="ECO:0000313" key="11">
    <source>
        <dbReference type="Proteomes" id="UP000199598"/>
    </source>
</evidence>
<dbReference type="PANTHER" id="PTHR23402">
    <property type="entry name" value="PROTEASE FAMILY C15 PYROGLUTAMYL-PEPTIDASE I-RELATED"/>
    <property type="match status" value="1"/>
</dbReference>
<dbReference type="PIRSF" id="PIRSF015592">
    <property type="entry name" value="Prld-crbxl_pptds"/>
    <property type="match status" value="1"/>
</dbReference>
<keyword evidence="6" id="KW-0645">Protease</keyword>
<evidence type="ECO:0000256" key="7">
    <source>
        <dbReference type="ARBA" id="ARBA00022801"/>
    </source>
</evidence>
<keyword evidence="11" id="KW-1185">Reference proteome</keyword>
<keyword evidence="5" id="KW-0963">Cytoplasm</keyword>
<evidence type="ECO:0000256" key="5">
    <source>
        <dbReference type="ARBA" id="ARBA00022490"/>
    </source>
</evidence>
<dbReference type="PANTHER" id="PTHR23402:SF1">
    <property type="entry name" value="PYROGLUTAMYL-PEPTIDASE I"/>
    <property type="match status" value="1"/>
</dbReference>
<dbReference type="CDD" id="cd00501">
    <property type="entry name" value="Peptidase_C15"/>
    <property type="match status" value="1"/>
</dbReference>
<dbReference type="InterPro" id="IPR029762">
    <property type="entry name" value="PGP-I_bact-type"/>
</dbReference>
<evidence type="ECO:0000313" key="10">
    <source>
        <dbReference type="EMBL" id="SFJ97225.1"/>
    </source>
</evidence>
<name>A0A1I3VPQ0_9HYPH</name>
<comment type="catalytic activity">
    <reaction evidence="1 9">
        <text>Release of an N-terminal pyroglutamyl group from a polypeptide, the second amino acid generally not being Pro.</text>
        <dbReference type="EC" id="3.4.19.3"/>
    </reaction>
</comment>
<dbReference type="InterPro" id="IPR036440">
    <property type="entry name" value="Peptidase_C15-like_sf"/>
</dbReference>
<dbReference type="NCBIfam" id="TIGR00504">
    <property type="entry name" value="pyro_pdase"/>
    <property type="match status" value="1"/>
</dbReference>
<evidence type="ECO:0000256" key="1">
    <source>
        <dbReference type="ARBA" id="ARBA00001770"/>
    </source>
</evidence>
<evidence type="ECO:0000256" key="3">
    <source>
        <dbReference type="ARBA" id="ARBA00004496"/>
    </source>
</evidence>